<dbReference type="KEGG" id="step:IC006_0601"/>
<dbReference type="OrthoDB" id="4392at2157"/>
<dbReference type="Proteomes" id="UP000322983">
    <property type="component" value="Chromosome"/>
</dbReference>
<dbReference type="InterPro" id="IPR033138">
    <property type="entry name" value="Cu_oxidase_CS"/>
</dbReference>
<dbReference type="InterPro" id="IPR008972">
    <property type="entry name" value="Cupredoxin"/>
</dbReference>
<dbReference type="Pfam" id="PF06525">
    <property type="entry name" value="SoxE"/>
    <property type="match status" value="1"/>
</dbReference>
<accession>A0A510DT51</accession>
<dbReference type="RefSeq" id="WP_149528310.1">
    <property type="nucleotide sequence ID" value="NZ_AP018929.1"/>
</dbReference>
<protein>
    <recommendedName>
        <fullName evidence="2">Sulfocyanin-like C-terminal domain-containing protein</fullName>
    </recommendedName>
</protein>
<dbReference type="GO" id="GO:0046872">
    <property type="term" value="F:metal ion binding"/>
    <property type="evidence" value="ECO:0007669"/>
    <property type="project" value="UniProtKB-KW"/>
</dbReference>
<dbReference type="GeneID" id="41714437"/>
<evidence type="ECO:0000259" key="2">
    <source>
        <dbReference type="Pfam" id="PF06525"/>
    </source>
</evidence>
<dbReference type="STRING" id="1294262.GCA_001316085_01812"/>
<evidence type="ECO:0000256" key="1">
    <source>
        <dbReference type="ARBA" id="ARBA00022723"/>
    </source>
</evidence>
<feature type="domain" description="Sulfocyanin-like C-terminal" evidence="2">
    <location>
        <begin position="97"/>
        <end position="208"/>
    </location>
</feature>
<organism evidence="3 4">
    <name type="scientific">Sulfuracidifex tepidarius</name>
    <dbReference type="NCBI Taxonomy" id="1294262"/>
    <lineage>
        <taxon>Archaea</taxon>
        <taxon>Thermoproteota</taxon>
        <taxon>Thermoprotei</taxon>
        <taxon>Sulfolobales</taxon>
        <taxon>Sulfolobaceae</taxon>
        <taxon>Sulfuracidifex</taxon>
    </lineage>
</organism>
<dbReference type="EMBL" id="AP018929">
    <property type="protein sequence ID" value="BBG23317.1"/>
    <property type="molecule type" value="Genomic_DNA"/>
</dbReference>
<proteinExistence type="predicted"/>
<dbReference type="Gene3D" id="2.60.40.420">
    <property type="entry name" value="Cupredoxins - blue copper proteins"/>
    <property type="match status" value="1"/>
</dbReference>
<evidence type="ECO:0000313" key="4">
    <source>
        <dbReference type="Proteomes" id="UP000322983"/>
    </source>
</evidence>
<dbReference type="PROSITE" id="PS00079">
    <property type="entry name" value="MULTICOPPER_OXIDASE1"/>
    <property type="match status" value="1"/>
</dbReference>
<dbReference type="InterPro" id="IPR049544">
    <property type="entry name" value="SoxE-like_C"/>
</dbReference>
<reference evidence="3 4" key="1">
    <citation type="journal article" date="2020" name="Int. J. Syst. Evol. Microbiol.">
        <title>Sulfuracidifex tepidarius gen. nov., sp. nov. and transfer of Sulfolobus metallicus Huber and Stetter 1992 to the genus Sulfuracidifex as Sulfuracidifex metallicus comb. nov.</title>
        <authorList>
            <person name="Itoh T."/>
            <person name="Miura T."/>
            <person name="Sakai H.D."/>
            <person name="Kato S."/>
            <person name="Ohkuma M."/>
            <person name="Takashina T."/>
        </authorList>
    </citation>
    <scope>NUCLEOTIDE SEQUENCE [LARGE SCALE GENOMIC DNA]</scope>
    <source>
        <strain evidence="3 4">IC-006</strain>
    </source>
</reference>
<dbReference type="SUPFAM" id="SSF49503">
    <property type="entry name" value="Cupredoxins"/>
    <property type="match status" value="1"/>
</dbReference>
<evidence type="ECO:0000313" key="3">
    <source>
        <dbReference type="EMBL" id="BBG23317.1"/>
    </source>
</evidence>
<sequence length="210" mass="23325">MKPVFIIMVIAIVLGALGASYIFFQHEGNYYSPGSTYGTLVHIDQAISLMRSPPSYAHVFSKNDSIVFTSHQIDLVVLTMGHKRAENLTGMNASGNVFVIYGLVNPTLIMPSNAQIHVKVINLDAGDYHNFVVTSQPPPYQYNVMMGGMQMMGGGKMDTMMQYLPPADYSTEQAHQYQYTFTLNQGEFWYICTFPGHAENGMDSEIVVGE</sequence>
<name>A0A510DT51_9CREN</name>
<keyword evidence="1" id="KW-0479">Metal-binding</keyword>
<keyword evidence="4" id="KW-1185">Reference proteome</keyword>
<gene>
    <name evidence="3" type="ORF">IC006_0601</name>
</gene>
<dbReference type="AlphaFoldDB" id="A0A510DT51"/>